<dbReference type="Proteomes" id="UP000018211">
    <property type="component" value="Unassembled WGS sequence"/>
</dbReference>
<proteinExistence type="predicted"/>
<comment type="caution">
    <text evidence="1">The sequence shown here is derived from an EMBL/GenBank/DDBJ whole genome shotgun (WGS) entry which is preliminary data.</text>
</comment>
<dbReference type="EMBL" id="CAOF01000102">
    <property type="protein sequence ID" value="CCO46849.1"/>
    <property type="molecule type" value="Genomic_DNA"/>
</dbReference>
<accession>A0AAV2VQC7</accession>
<dbReference type="RefSeq" id="WP_022611888.1">
    <property type="nucleotide sequence ID" value="NZ_LK391965.1"/>
</dbReference>
<sequence length="83" mass="9162">MRSRKGIAGKMIKEVIKNHASATRLSLWCVAQTGNVSIFERMGFKVTQRIESDILILNSGSSATEVQMTMDVKGFDGHSDHHA</sequence>
<dbReference type="SUPFAM" id="SSF55729">
    <property type="entry name" value="Acyl-CoA N-acyltransferases (Nat)"/>
    <property type="match status" value="1"/>
</dbReference>
<name>A0AAV2VQC7_9VIBR</name>
<dbReference type="InterPro" id="IPR016181">
    <property type="entry name" value="Acyl_CoA_acyltransferase"/>
</dbReference>
<dbReference type="AlphaFoldDB" id="A0AAV2VQC7"/>
<protein>
    <recommendedName>
        <fullName evidence="3">N-acetyltransferase domain-containing protein</fullName>
    </recommendedName>
</protein>
<gene>
    <name evidence="1" type="ORF">VIBNISOn1_1900013</name>
</gene>
<evidence type="ECO:0008006" key="3">
    <source>
        <dbReference type="Google" id="ProtNLM"/>
    </source>
</evidence>
<evidence type="ECO:0000313" key="1">
    <source>
        <dbReference type="EMBL" id="CCO46849.1"/>
    </source>
</evidence>
<reference evidence="1 2" key="1">
    <citation type="journal article" date="2013" name="ISME J.">
        <title>Comparative genomics of pathogenic lineages of Vibrio nigripulchritudo identifies virulence-associated traits.</title>
        <authorList>
            <person name="Goudenege D."/>
            <person name="Labreuche Y."/>
            <person name="Krin E."/>
            <person name="Ansquer D."/>
            <person name="Mangenot S."/>
            <person name="Calteau A."/>
            <person name="Medigue C."/>
            <person name="Mazel D."/>
            <person name="Polz M.F."/>
            <person name="Le Roux F."/>
        </authorList>
    </citation>
    <scope>NUCLEOTIDE SEQUENCE [LARGE SCALE GENOMIC DNA]</scope>
    <source>
        <strain evidence="1 2">SOn1</strain>
    </source>
</reference>
<evidence type="ECO:0000313" key="2">
    <source>
        <dbReference type="Proteomes" id="UP000018211"/>
    </source>
</evidence>
<organism evidence="1 2">
    <name type="scientific">Vibrio nigripulchritudo SOn1</name>
    <dbReference type="NCBI Taxonomy" id="1238450"/>
    <lineage>
        <taxon>Bacteria</taxon>
        <taxon>Pseudomonadati</taxon>
        <taxon>Pseudomonadota</taxon>
        <taxon>Gammaproteobacteria</taxon>
        <taxon>Vibrionales</taxon>
        <taxon>Vibrionaceae</taxon>
        <taxon>Vibrio</taxon>
    </lineage>
</organism>
<dbReference type="Gene3D" id="3.40.630.30">
    <property type="match status" value="1"/>
</dbReference>